<dbReference type="PROSITE" id="PS50005">
    <property type="entry name" value="TPR"/>
    <property type="match status" value="1"/>
</dbReference>
<dbReference type="Proteomes" id="UP000282674">
    <property type="component" value="Unassembled WGS sequence"/>
</dbReference>
<keyword evidence="1" id="KW-0802">TPR repeat</keyword>
<evidence type="ECO:0000313" key="3">
    <source>
        <dbReference type="Proteomes" id="UP000282674"/>
    </source>
</evidence>
<reference evidence="2 3" key="1">
    <citation type="submission" date="2018-10" db="EMBL/GenBank/DDBJ databases">
        <title>Isolation from soil.</title>
        <authorList>
            <person name="Hu J."/>
        </authorList>
    </citation>
    <scope>NUCLEOTIDE SEQUENCE [LARGE SCALE GENOMIC DNA]</scope>
    <source>
        <strain evidence="2 3">NEAU-Ht49</strain>
    </source>
</reference>
<dbReference type="SUPFAM" id="SSF48452">
    <property type="entry name" value="TPR-like"/>
    <property type="match status" value="1"/>
</dbReference>
<proteinExistence type="predicted"/>
<dbReference type="EMBL" id="RFFG01000077">
    <property type="protein sequence ID" value="RMI38885.1"/>
    <property type="molecule type" value="Genomic_DNA"/>
</dbReference>
<sequence length="316" mass="34392">MLRYCWRAVVGDECDTDELGDAFTETRRSYEAAGRPGDPAVTTGLAVLAFTRLQAHVQGEVLMPMAWGEAQDDGRPLDVLDEDDAPGRLLAEDAARAARRALAADPGDNLSALTLGLTLETLGDTAAAVGAYRRSLRTDPGDVDAGLRLRALGAEAPPVPGDGDGDGDVCRHAEGFFLLKVNARVSNSEWSDWVWLFGDHARIRPAADEITREYHWEGSFEDGDDDRWDPRSAAFDPSPDHSLHLAVHRPGAPETVVDLYRALRRAPDGTVSLDWSALPHPAPLAPRLSPFRPVRVESMTCFPGLNGPDWEEAERP</sequence>
<comment type="caution">
    <text evidence="2">The sequence shown here is derived from an EMBL/GenBank/DDBJ whole genome shotgun (WGS) entry which is preliminary data.</text>
</comment>
<feature type="repeat" description="TPR" evidence="1">
    <location>
        <begin position="109"/>
        <end position="142"/>
    </location>
</feature>
<name>A0A3M2LRZ1_9ACTN</name>
<dbReference type="AlphaFoldDB" id="A0A3M2LRZ1"/>
<dbReference type="InterPro" id="IPR011990">
    <property type="entry name" value="TPR-like_helical_dom_sf"/>
</dbReference>
<organism evidence="2 3">
    <name type="scientific">Actinomadura harenae</name>
    <dbReference type="NCBI Taxonomy" id="2483351"/>
    <lineage>
        <taxon>Bacteria</taxon>
        <taxon>Bacillati</taxon>
        <taxon>Actinomycetota</taxon>
        <taxon>Actinomycetes</taxon>
        <taxon>Streptosporangiales</taxon>
        <taxon>Thermomonosporaceae</taxon>
        <taxon>Actinomadura</taxon>
    </lineage>
</organism>
<dbReference type="InterPro" id="IPR019734">
    <property type="entry name" value="TPR_rpt"/>
</dbReference>
<evidence type="ECO:0000313" key="2">
    <source>
        <dbReference type="EMBL" id="RMI38885.1"/>
    </source>
</evidence>
<keyword evidence="3" id="KW-1185">Reference proteome</keyword>
<dbReference type="Gene3D" id="1.25.40.10">
    <property type="entry name" value="Tetratricopeptide repeat domain"/>
    <property type="match status" value="1"/>
</dbReference>
<gene>
    <name evidence="2" type="ORF">EBO15_31410</name>
</gene>
<evidence type="ECO:0000256" key="1">
    <source>
        <dbReference type="PROSITE-ProRule" id="PRU00339"/>
    </source>
</evidence>
<accession>A0A3M2LRZ1</accession>
<protein>
    <submittedName>
        <fullName evidence="2">Uncharacterized protein</fullName>
    </submittedName>
</protein>